<keyword evidence="1" id="KW-0472">Membrane</keyword>
<organism evidence="2 3">
    <name type="scientific">Mucilaginibacter glaciei</name>
    <dbReference type="NCBI Taxonomy" id="2772109"/>
    <lineage>
        <taxon>Bacteria</taxon>
        <taxon>Pseudomonadati</taxon>
        <taxon>Bacteroidota</taxon>
        <taxon>Sphingobacteriia</taxon>
        <taxon>Sphingobacteriales</taxon>
        <taxon>Sphingobacteriaceae</taxon>
        <taxon>Mucilaginibacter</taxon>
    </lineage>
</organism>
<feature type="transmembrane region" description="Helical" evidence="1">
    <location>
        <begin position="109"/>
        <end position="132"/>
    </location>
</feature>
<keyword evidence="1" id="KW-1133">Transmembrane helix</keyword>
<dbReference type="RefSeq" id="WP_191165349.1">
    <property type="nucleotide sequence ID" value="NZ_JACWMX010000009.1"/>
</dbReference>
<dbReference type="Pfam" id="PF06197">
    <property type="entry name" value="DUF998"/>
    <property type="match status" value="1"/>
</dbReference>
<feature type="transmembrane region" description="Helical" evidence="1">
    <location>
        <begin position="175"/>
        <end position="192"/>
    </location>
</feature>
<feature type="transmembrane region" description="Helical" evidence="1">
    <location>
        <begin position="48"/>
        <end position="71"/>
    </location>
</feature>
<dbReference type="AlphaFoldDB" id="A0A926S3C9"/>
<protein>
    <submittedName>
        <fullName evidence="2">DUF998 domain-containing protein</fullName>
    </submittedName>
</protein>
<dbReference type="InterPro" id="IPR009339">
    <property type="entry name" value="DUF998"/>
</dbReference>
<name>A0A926S3C9_9SPHI</name>
<reference evidence="2" key="1">
    <citation type="submission" date="2020-09" db="EMBL/GenBank/DDBJ databases">
        <title>Novel species of Mucilaginibacter isolated from a glacier on the Tibetan Plateau.</title>
        <authorList>
            <person name="Liu Q."/>
            <person name="Xin Y.-H."/>
        </authorList>
    </citation>
    <scope>NUCLEOTIDE SEQUENCE</scope>
    <source>
        <strain evidence="2">ZB1P21</strain>
    </source>
</reference>
<evidence type="ECO:0000313" key="3">
    <source>
        <dbReference type="Proteomes" id="UP000619078"/>
    </source>
</evidence>
<keyword evidence="3" id="KW-1185">Reference proteome</keyword>
<evidence type="ECO:0000313" key="2">
    <source>
        <dbReference type="EMBL" id="MBD1395078.1"/>
    </source>
</evidence>
<sequence length="202" mass="22420">MHYLKTIVITGLYSHLFFVFVFILMHFIRPDKSILASFVSEYAVGNYGWLMTTGFFSIAIGALCLIAGLLITIKASKTAITTLVIWCIGAFLFSIFTTDLPGETPTPQGLIHGLSALIALFSLGIAIIAWGFTFNIINTWQHMAKISCLFGVTSAVVFISFLLSPPSLRGLSERILIVWDITWIILVSRQLYIKLTQSTLTF</sequence>
<dbReference type="Proteomes" id="UP000619078">
    <property type="component" value="Unassembled WGS sequence"/>
</dbReference>
<feature type="transmembrane region" description="Helical" evidence="1">
    <location>
        <begin position="144"/>
        <end position="163"/>
    </location>
</feature>
<evidence type="ECO:0000256" key="1">
    <source>
        <dbReference type="SAM" id="Phobius"/>
    </source>
</evidence>
<keyword evidence="1" id="KW-0812">Transmembrane</keyword>
<proteinExistence type="predicted"/>
<gene>
    <name evidence="2" type="ORF">IDJ76_18375</name>
</gene>
<comment type="caution">
    <text evidence="2">The sequence shown here is derived from an EMBL/GenBank/DDBJ whole genome shotgun (WGS) entry which is preliminary data.</text>
</comment>
<dbReference type="EMBL" id="JACWMX010000009">
    <property type="protein sequence ID" value="MBD1395078.1"/>
    <property type="molecule type" value="Genomic_DNA"/>
</dbReference>
<feature type="transmembrane region" description="Helical" evidence="1">
    <location>
        <begin position="78"/>
        <end position="97"/>
    </location>
</feature>
<accession>A0A926S3C9</accession>
<feature type="transmembrane region" description="Helical" evidence="1">
    <location>
        <begin position="7"/>
        <end position="28"/>
    </location>
</feature>